<dbReference type="GO" id="GO:0008942">
    <property type="term" value="F:nitrite reductase [NAD(P)H] activity"/>
    <property type="evidence" value="ECO:0007669"/>
    <property type="project" value="UniProtKB-EC"/>
</dbReference>
<evidence type="ECO:0000256" key="2">
    <source>
        <dbReference type="ARBA" id="ARBA00022485"/>
    </source>
</evidence>
<dbReference type="InterPro" id="IPR017896">
    <property type="entry name" value="4Fe4S_Fe-S-bd"/>
</dbReference>
<keyword evidence="9" id="KW-0560">Oxidoreductase</keyword>
<dbReference type="PROSITE" id="PS00198">
    <property type="entry name" value="4FE4S_FER_1"/>
    <property type="match status" value="1"/>
</dbReference>
<evidence type="ECO:0000256" key="5">
    <source>
        <dbReference type="ARBA" id="ARBA00022982"/>
    </source>
</evidence>
<dbReference type="InterPro" id="IPR050954">
    <property type="entry name" value="ET_IronSulfur_Cluster-Binding"/>
</dbReference>
<evidence type="ECO:0000256" key="6">
    <source>
        <dbReference type="ARBA" id="ARBA00023004"/>
    </source>
</evidence>
<dbReference type="GO" id="GO:0046872">
    <property type="term" value="F:metal ion binding"/>
    <property type="evidence" value="ECO:0007669"/>
    <property type="project" value="UniProtKB-KW"/>
</dbReference>
<keyword evidence="6" id="KW-0408">Iron</keyword>
<dbReference type="EC" id="1.7.1.4" evidence="9"/>
<dbReference type="PANTHER" id="PTHR43177:SF5">
    <property type="entry name" value="ANAEROBIC DIMETHYL SULFOXIDE REDUCTASE CHAIN B-RELATED"/>
    <property type="match status" value="1"/>
</dbReference>
<evidence type="ECO:0000256" key="4">
    <source>
        <dbReference type="ARBA" id="ARBA00022737"/>
    </source>
</evidence>
<feature type="domain" description="4Fe-4S ferredoxin-type" evidence="8">
    <location>
        <begin position="78"/>
        <end position="107"/>
    </location>
</feature>
<dbReference type="SUPFAM" id="SSF54862">
    <property type="entry name" value="4Fe-4S ferredoxins"/>
    <property type="match status" value="1"/>
</dbReference>
<keyword evidence="1" id="KW-0813">Transport</keyword>
<keyword evidence="7" id="KW-0411">Iron-sulfur</keyword>
<evidence type="ECO:0000256" key="3">
    <source>
        <dbReference type="ARBA" id="ARBA00022723"/>
    </source>
</evidence>
<sequence>MTRKIIVLPNGACDGCDKCVTACGEALGYGSKDSESYRAAIKIVNSEESYFPVVCRNCQEAPCVTACMSGCIQPDEDGHVITDYSRCVGCWMCVMSCPFGAIETDQRKHVTVKCNSCLDKSVAPCVAVCDKNVLIQINIDEYTTRLRKNSAVRFISGDREAPQK</sequence>
<dbReference type="PROSITE" id="PS51379">
    <property type="entry name" value="4FE4S_FER_2"/>
    <property type="match status" value="2"/>
</dbReference>
<proteinExistence type="predicted"/>
<keyword evidence="3" id="KW-0479">Metal-binding</keyword>
<reference evidence="9" key="1">
    <citation type="submission" date="2018-06" db="EMBL/GenBank/DDBJ databases">
        <authorList>
            <person name="Zhirakovskaya E."/>
        </authorList>
    </citation>
    <scope>NUCLEOTIDE SEQUENCE</scope>
</reference>
<keyword evidence="5" id="KW-0249">Electron transport</keyword>
<dbReference type="GO" id="GO:0051539">
    <property type="term" value="F:4 iron, 4 sulfur cluster binding"/>
    <property type="evidence" value="ECO:0007669"/>
    <property type="project" value="UniProtKB-KW"/>
</dbReference>
<gene>
    <name evidence="9" type="ORF">MNBD_NITROSPINAE03-783</name>
</gene>
<dbReference type="InterPro" id="IPR017900">
    <property type="entry name" value="4Fe4S_Fe_S_CS"/>
</dbReference>
<feature type="domain" description="4Fe-4S ferredoxin-type" evidence="8">
    <location>
        <begin position="3"/>
        <end position="32"/>
    </location>
</feature>
<evidence type="ECO:0000256" key="7">
    <source>
        <dbReference type="ARBA" id="ARBA00023014"/>
    </source>
</evidence>
<name>A0A3B1BBU3_9ZZZZ</name>
<dbReference type="Gene3D" id="3.30.70.20">
    <property type="match status" value="2"/>
</dbReference>
<organism evidence="9">
    <name type="scientific">hydrothermal vent metagenome</name>
    <dbReference type="NCBI Taxonomy" id="652676"/>
    <lineage>
        <taxon>unclassified sequences</taxon>
        <taxon>metagenomes</taxon>
        <taxon>ecological metagenomes</taxon>
    </lineage>
</organism>
<protein>
    <submittedName>
        <fullName evidence="9">Nitrite reductase probable electron transfer 4Fe-S subunit</fullName>
        <ecNumber evidence="9">1.7.1.4</ecNumber>
    </submittedName>
</protein>
<dbReference type="AlphaFoldDB" id="A0A3B1BBU3"/>
<evidence type="ECO:0000259" key="8">
    <source>
        <dbReference type="PROSITE" id="PS51379"/>
    </source>
</evidence>
<evidence type="ECO:0000256" key="1">
    <source>
        <dbReference type="ARBA" id="ARBA00022448"/>
    </source>
</evidence>
<evidence type="ECO:0000313" key="9">
    <source>
        <dbReference type="EMBL" id="VAX15669.1"/>
    </source>
</evidence>
<keyword evidence="2" id="KW-0004">4Fe-4S</keyword>
<accession>A0A3B1BBU3</accession>
<dbReference type="Pfam" id="PF13247">
    <property type="entry name" value="Fer4_11"/>
    <property type="match status" value="1"/>
</dbReference>
<dbReference type="EMBL" id="UOGB01000029">
    <property type="protein sequence ID" value="VAX15669.1"/>
    <property type="molecule type" value="Genomic_DNA"/>
</dbReference>
<dbReference type="PANTHER" id="PTHR43177">
    <property type="entry name" value="PROTEIN NRFC"/>
    <property type="match status" value="1"/>
</dbReference>
<keyword evidence="4" id="KW-0677">Repeat</keyword>